<dbReference type="InterPro" id="IPR050491">
    <property type="entry name" value="AmpC-like"/>
</dbReference>
<keyword evidence="2" id="KW-0472">Membrane</keyword>
<feature type="signal peptide" evidence="3">
    <location>
        <begin position="1"/>
        <end position="20"/>
    </location>
</feature>
<evidence type="ECO:0000256" key="3">
    <source>
        <dbReference type="SAM" id="SignalP"/>
    </source>
</evidence>
<dbReference type="Pfam" id="PF00144">
    <property type="entry name" value="Beta-lactamase"/>
    <property type="match status" value="1"/>
</dbReference>
<dbReference type="EMBL" id="FUWH01000004">
    <property type="protein sequence ID" value="SJZ79542.1"/>
    <property type="molecule type" value="Genomic_DNA"/>
</dbReference>
<dbReference type="OrthoDB" id="9793489at2"/>
<keyword evidence="6" id="KW-1185">Reference proteome</keyword>
<gene>
    <name evidence="5" type="ORF">SAMN04488132_104292</name>
</gene>
<keyword evidence="3" id="KW-0732">Signal</keyword>
<dbReference type="GO" id="GO:0016020">
    <property type="term" value="C:membrane"/>
    <property type="evidence" value="ECO:0007669"/>
    <property type="project" value="UniProtKB-SubCell"/>
</dbReference>
<comment type="subcellular location">
    <subcellularLocation>
        <location evidence="1">Membrane</location>
    </subcellularLocation>
</comment>
<dbReference type="AlphaFoldDB" id="A0A1T4NJU8"/>
<name>A0A1T4NJU8_9BACT</name>
<evidence type="ECO:0000313" key="5">
    <source>
        <dbReference type="EMBL" id="SJZ79542.1"/>
    </source>
</evidence>
<evidence type="ECO:0000313" key="6">
    <source>
        <dbReference type="Proteomes" id="UP000190888"/>
    </source>
</evidence>
<proteinExistence type="predicted"/>
<feature type="chain" id="PRO_5012210972" evidence="3">
    <location>
        <begin position="21"/>
        <end position="363"/>
    </location>
</feature>
<dbReference type="SUPFAM" id="SSF56601">
    <property type="entry name" value="beta-lactamase/transpeptidase-like"/>
    <property type="match status" value="1"/>
</dbReference>
<accession>A0A1T4NJU8</accession>
<dbReference type="PANTHER" id="PTHR46825:SF11">
    <property type="entry name" value="PENICILLIN-BINDING PROTEIN 4"/>
    <property type="match status" value="1"/>
</dbReference>
<organism evidence="5 6">
    <name type="scientific">Sediminibacterium ginsengisoli</name>
    <dbReference type="NCBI Taxonomy" id="413434"/>
    <lineage>
        <taxon>Bacteria</taxon>
        <taxon>Pseudomonadati</taxon>
        <taxon>Bacteroidota</taxon>
        <taxon>Chitinophagia</taxon>
        <taxon>Chitinophagales</taxon>
        <taxon>Chitinophagaceae</taxon>
        <taxon>Sediminibacterium</taxon>
    </lineage>
</organism>
<dbReference type="RefSeq" id="WP_139367081.1">
    <property type="nucleotide sequence ID" value="NZ_FUWH01000004.1"/>
</dbReference>
<dbReference type="Gene3D" id="3.40.710.10">
    <property type="entry name" value="DD-peptidase/beta-lactamase superfamily"/>
    <property type="match status" value="1"/>
</dbReference>
<reference evidence="5 6" key="1">
    <citation type="submission" date="2017-02" db="EMBL/GenBank/DDBJ databases">
        <authorList>
            <person name="Peterson S.W."/>
        </authorList>
    </citation>
    <scope>NUCLEOTIDE SEQUENCE [LARGE SCALE GENOMIC DNA]</scope>
    <source>
        <strain evidence="5 6">DSM 22335</strain>
    </source>
</reference>
<evidence type="ECO:0000259" key="4">
    <source>
        <dbReference type="Pfam" id="PF00144"/>
    </source>
</evidence>
<dbReference type="Proteomes" id="UP000190888">
    <property type="component" value="Unassembled WGS sequence"/>
</dbReference>
<dbReference type="InterPro" id="IPR001466">
    <property type="entry name" value="Beta-lactam-related"/>
</dbReference>
<protein>
    <submittedName>
        <fullName evidence="5">CubicO group peptidase, beta-lactamase class C family</fullName>
    </submittedName>
</protein>
<dbReference type="InterPro" id="IPR012338">
    <property type="entry name" value="Beta-lactam/transpept-like"/>
</dbReference>
<evidence type="ECO:0000256" key="1">
    <source>
        <dbReference type="ARBA" id="ARBA00004370"/>
    </source>
</evidence>
<dbReference type="PANTHER" id="PTHR46825">
    <property type="entry name" value="D-ALANYL-D-ALANINE-CARBOXYPEPTIDASE/ENDOPEPTIDASE AMPH"/>
    <property type="match status" value="1"/>
</dbReference>
<dbReference type="STRING" id="413434.SAMN04488132_104292"/>
<feature type="domain" description="Beta-lactamase-related" evidence="4">
    <location>
        <begin position="27"/>
        <end position="349"/>
    </location>
</feature>
<sequence>MRFYLLSLLLVCSLATSAQKKGYEAVDSLMQSVTADNGFSGVVLIAEKGKVRYEKAFGYRSFATQQPLQTTDIFEIASVSKQFTTMIIMMLEEKGALQFDDPVEKYLTLPYKGITIRHLLTHTSGLPDYLQVMDQHWDKSKVAGNDDIISYLNTYAPPVLFQPGDKYQYSNTGYVLLASIAEKAGKEDFITQCRKKIFRKLGMKSTDIRTAAEKALLPNLAYGHIYVPAKGTYVSADSFPAFNYTIWLGNRKGPGRISSTVQDLLRWDRALYTRKLVKQETLQQAFTPMKLNDGKISNYGFGWVIAGNPVAGKVVQHNGDNPGYKTEIIRFIDLDRTIIVLTNNAPEKFGDITASLKKIVSAL</sequence>
<evidence type="ECO:0000256" key="2">
    <source>
        <dbReference type="ARBA" id="ARBA00023136"/>
    </source>
</evidence>